<protein>
    <submittedName>
        <fullName evidence="1">Uncharacterized protein</fullName>
    </submittedName>
</protein>
<sequence>MSCASSTGPIYHEVCYTTSTRRLISLVFGVEENVIVAMVPLLVSMSSKLASYRGRRGSMRCLATSQCFLDDDEG</sequence>
<dbReference type="EMBL" id="GBRH01251090">
    <property type="protein sequence ID" value="JAD46805.1"/>
    <property type="molecule type" value="Transcribed_RNA"/>
</dbReference>
<accession>A0A0A9ACV7</accession>
<reference evidence="1" key="2">
    <citation type="journal article" date="2015" name="Data Brief">
        <title>Shoot transcriptome of the giant reed, Arundo donax.</title>
        <authorList>
            <person name="Barrero R.A."/>
            <person name="Guerrero F.D."/>
            <person name="Moolhuijzen P."/>
            <person name="Goolsby J.A."/>
            <person name="Tidwell J."/>
            <person name="Bellgard S.E."/>
            <person name="Bellgard M.I."/>
        </authorList>
    </citation>
    <scope>NUCLEOTIDE SEQUENCE</scope>
    <source>
        <tissue evidence="1">Shoot tissue taken approximately 20 cm above the soil surface</tissue>
    </source>
</reference>
<name>A0A0A9ACV7_ARUDO</name>
<dbReference type="AlphaFoldDB" id="A0A0A9ACV7"/>
<proteinExistence type="predicted"/>
<evidence type="ECO:0000313" key="1">
    <source>
        <dbReference type="EMBL" id="JAD46805.1"/>
    </source>
</evidence>
<reference evidence="1" key="1">
    <citation type="submission" date="2014-09" db="EMBL/GenBank/DDBJ databases">
        <authorList>
            <person name="Magalhaes I.L.F."/>
            <person name="Oliveira U."/>
            <person name="Santos F.R."/>
            <person name="Vidigal T.H.D.A."/>
            <person name="Brescovit A.D."/>
            <person name="Santos A.J."/>
        </authorList>
    </citation>
    <scope>NUCLEOTIDE SEQUENCE</scope>
    <source>
        <tissue evidence="1">Shoot tissue taken approximately 20 cm above the soil surface</tissue>
    </source>
</reference>
<organism evidence="1">
    <name type="scientific">Arundo donax</name>
    <name type="common">Giant reed</name>
    <name type="synonym">Donax arundinaceus</name>
    <dbReference type="NCBI Taxonomy" id="35708"/>
    <lineage>
        <taxon>Eukaryota</taxon>
        <taxon>Viridiplantae</taxon>
        <taxon>Streptophyta</taxon>
        <taxon>Embryophyta</taxon>
        <taxon>Tracheophyta</taxon>
        <taxon>Spermatophyta</taxon>
        <taxon>Magnoliopsida</taxon>
        <taxon>Liliopsida</taxon>
        <taxon>Poales</taxon>
        <taxon>Poaceae</taxon>
        <taxon>PACMAD clade</taxon>
        <taxon>Arundinoideae</taxon>
        <taxon>Arundineae</taxon>
        <taxon>Arundo</taxon>
    </lineage>
</organism>